<feature type="region of interest" description="Disordered" evidence="4">
    <location>
        <begin position="1329"/>
        <end position="1350"/>
    </location>
</feature>
<evidence type="ECO:0000256" key="2">
    <source>
        <dbReference type="ARBA" id="ARBA00022801"/>
    </source>
</evidence>
<dbReference type="Gene3D" id="3.40.50.10810">
    <property type="entry name" value="Tandem AAA-ATPase domain"/>
    <property type="match status" value="3"/>
</dbReference>
<dbReference type="RefSeq" id="XP_013243364.1">
    <property type="nucleotide sequence ID" value="XM_013387910.1"/>
</dbReference>
<evidence type="ECO:0000256" key="3">
    <source>
        <dbReference type="ARBA" id="ARBA00022840"/>
    </source>
</evidence>
<dbReference type="HOGENOM" id="CLU_000315_2_7_1"/>
<feature type="domain" description="Helicase ATP-binding" evidence="5">
    <location>
        <begin position="802"/>
        <end position="1039"/>
    </location>
</feature>
<feature type="compositionally biased region" description="Basic and acidic residues" evidence="4">
    <location>
        <begin position="203"/>
        <end position="225"/>
    </location>
</feature>
<organism evidence="7 8">
    <name type="scientific">Tilletiaria anomala (strain ATCC 24038 / CBS 436.72 / UBC 951)</name>
    <dbReference type="NCBI Taxonomy" id="1037660"/>
    <lineage>
        <taxon>Eukaryota</taxon>
        <taxon>Fungi</taxon>
        <taxon>Dikarya</taxon>
        <taxon>Basidiomycota</taxon>
        <taxon>Ustilaginomycotina</taxon>
        <taxon>Exobasidiomycetes</taxon>
        <taxon>Georgefischeriales</taxon>
        <taxon>Tilletiariaceae</taxon>
        <taxon>Tilletiaria</taxon>
    </lineage>
</organism>
<feature type="compositionally biased region" description="Basic and acidic residues" evidence="4">
    <location>
        <begin position="98"/>
        <end position="108"/>
    </location>
</feature>
<dbReference type="CDD" id="cd18008">
    <property type="entry name" value="DEXDc_SHPRH-like"/>
    <property type="match status" value="1"/>
</dbReference>
<gene>
    <name evidence="7" type="ORF">K437DRAFT_274125</name>
</gene>
<dbReference type="InParanoid" id="A0A066VWT3"/>
<dbReference type="SMART" id="SM00487">
    <property type="entry name" value="DEXDc"/>
    <property type="match status" value="1"/>
</dbReference>
<evidence type="ECO:0008006" key="9">
    <source>
        <dbReference type="Google" id="ProtNLM"/>
    </source>
</evidence>
<dbReference type="PROSITE" id="PS51194">
    <property type="entry name" value="HELICASE_CTER"/>
    <property type="match status" value="1"/>
</dbReference>
<dbReference type="InterPro" id="IPR001650">
    <property type="entry name" value="Helicase_C-like"/>
</dbReference>
<dbReference type="PANTHER" id="PTHR45626">
    <property type="entry name" value="TRANSCRIPTION TERMINATION FACTOR 2-RELATED"/>
    <property type="match status" value="1"/>
</dbReference>
<accession>A0A066VWT3</accession>
<dbReference type="STRING" id="1037660.A0A066VWT3"/>
<feature type="region of interest" description="Disordered" evidence="4">
    <location>
        <begin position="98"/>
        <end position="159"/>
    </location>
</feature>
<evidence type="ECO:0000256" key="1">
    <source>
        <dbReference type="ARBA" id="ARBA00022741"/>
    </source>
</evidence>
<dbReference type="GeneID" id="25266498"/>
<feature type="compositionally biased region" description="Low complexity" evidence="4">
    <location>
        <begin position="46"/>
        <end position="61"/>
    </location>
</feature>
<proteinExistence type="predicted"/>
<dbReference type="SMART" id="SM00490">
    <property type="entry name" value="HELICc"/>
    <property type="match status" value="1"/>
</dbReference>
<feature type="region of interest" description="Disordered" evidence="4">
    <location>
        <begin position="600"/>
        <end position="632"/>
    </location>
</feature>
<dbReference type="SUPFAM" id="SSF52540">
    <property type="entry name" value="P-loop containing nucleoside triphosphate hydrolases"/>
    <property type="match status" value="2"/>
</dbReference>
<feature type="compositionally biased region" description="Basic residues" evidence="4">
    <location>
        <begin position="957"/>
        <end position="969"/>
    </location>
</feature>
<feature type="region of interest" description="Disordered" evidence="4">
    <location>
        <begin position="757"/>
        <end position="795"/>
    </location>
</feature>
<feature type="compositionally biased region" description="Basic and acidic residues" evidence="4">
    <location>
        <begin position="929"/>
        <end position="951"/>
    </location>
</feature>
<feature type="compositionally biased region" description="Basic and acidic residues" evidence="4">
    <location>
        <begin position="526"/>
        <end position="539"/>
    </location>
</feature>
<feature type="region of interest" description="Disordered" evidence="4">
    <location>
        <begin position="1632"/>
        <end position="1667"/>
    </location>
</feature>
<keyword evidence="3" id="KW-0067">ATP-binding</keyword>
<dbReference type="InterPro" id="IPR014001">
    <property type="entry name" value="Helicase_ATP-bd"/>
</dbReference>
<evidence type="ECO:0000259" key="5">
    <source>
        <dbReference type="PROSITE" id="PS51192"/>
    </source>
</evidence>
<dbReference type="EMBL" id="JMSN01000039">
    <property type="protein sequence ID" value="KDN45926.1"/>
    <property type="molecule type" value="Genomic_DNA"/>
</dbReference>
<dbReference type="GO" id="GO:0005634">
    <property type="term" value="C:nucleus"/>
    <property type="evidence" value="ECO:0007669"/>
    <property type="project" value="TreeGrafter"/>
</dbReference>
<sequence length="1667" mass="183924">MSAAANCISSPRKSQKQPSSSGNISSPSYKTLAERARLRTQPVLRASSSGSGNSASIPPISDVANVKLSRTAPGGIFSSIDQVIDVDALDDDFETTADRKVREARERGSSVIAATPSLSSGSSGSVQRPSVRLSKLGERRGGNESSPAKKSGGVSMLVGAGGARVPTQLLNRPKARIVTLSDSDSDEGLSSKKAKKQSYEQAKTNDRQQQKIEKPSYREEGDRNPGRNAQFNSPAPPPAPPQSAYGAVAAAQQETLANGQADARSSRQPLAAPLLPAPAPAALQTPLDPLCIGMISVPILCLSGVPASLQYEPTIEGQGHKELEDIDPIYDKSRWPSQTSFWAEKGYRPAVLELVPNATYNAILQDEQTRGSVNMLASKARAQEIKVALVVPPALRSEAQAGSGVIVKEHNFGVIAEKYCSILDPLLRAGQLKVESRVPLIQRSRSGNYMHTIDMLAFCSRKDKDIISTSFILGGIVLSPVDSFNAADYPGRPTYDNPHALAYPTLFNTGIRRAPGATGSAGEFGTIDKRDRDLTEDEKKEQVNSVYSSLTHAEDVEEVAQSPLIKTPLFPHQRKALAFLLMREKERSFEAVMRKMREKEDQIKQLGKEQLKRERERKARKERGEDVTDDETVAAQEQACLKEPQRDIRFADAEDKAEEDGGTVSLWKPIKNTVGGIKAYLNVVTRSQVRERPEVCRGAILADDMGLGKTISIIALLAHTREDAISFASKRPTGKSDPALPFVRSSAVSLIALSDSTSSDSEPEFGGIGLPRRGKKGKGKSAVGKGKERRSSVAKGIDGTADAGAKKFNDTLCFAPTTSPRKKTRQEKAKEQEAIRLANLDVRSRATLIICPMSIISNWEEQVKEHWGYLKRPKIYIYHGAQRSKEPGFIANHDVVLTTYSTLAIEFSNQTIWADHSVKEHDCSDSEFERFASDSDKSDHEMPTYDAEGKPVESTTHRKRKKRAKKKVISKSGDSPNPLQRIEWFRIVLDEAHIIKDSKTWQSKAVCNLSAQRRTALTGTPVQNRVDDLYALVRFLRLDPFADRANWNYWCNMSRQGLTLKTAKHGSVPLDTVSLARVQTIMKFLTLRRTKETKDPHGKPILQLPPKYQRTVVLDFGDVEKARYNAMHQMYREDFEEMLRGDTVQQNYATILVEILYLRMTCDHPDMVDMGKDIRRSKDGDYNVQVAIAEDGITRERATRFFRILRDNGASECGLCNREITMGLDAAPDELDDFGGGSAGKGRGKGKAQPKTGDDEEAELKAVVTKCQHLSCSECFANYAPADSGWPRPCANAPGGMCPECAQPLSLLLEVVQLERTDFEELDRNADLDSLPDESRQLDDDDDFKPDRKKHGRLAEEAAKFRKQTLNEALKARPDLSTKIHALVTDLLQFSVCNPHSKLYDPHAPRLDHRALTEEEIAIEMAAAKAAIAVKSDKGPLNISTSGMQSAGSSNQVRGTIEAAAPKGTEVHKGDHPAPKMPPVETVKVVEWLPKVNLDGSITQYRPIKSIVFSQWTRMLDKVQKCLIKTGIRCVRLDGTMTRGDRLATLNAFKSDEGIEVMLISLKAGGFGLNLVQAARAYLVDPYWNPGVEMQGLDRIHRLGQTRPVITTKFIMSHSIEENLLELQARKMQMAESVGQKRQVSPQQRRNQRQHDLQTLFRMRSPDAPAA</sequence>
<feature type="compositionally biased region" description="Basic and acidic residues" evidence="4">
    <location>
        <begin position="1329"/>
        <end position="1338"/>
    </location>
</feature>
<dbReference type="CDD" id="cd18793">
    <property type="entry name" value="SF2_C_SNF"/>
    <property type="match status" value="1"/>
</dbReference>
<evidence type="ECO:0000313" key="7">
    <source>
        <dbReference type="EMBL" id="KDN45926.1"/>
    </source>
</evidence>
<feature type="domain" description="Helicase C-terminal" evidence="6">
    <location>
        <begin position="1484"/>
        <end position="1649"/>
    </location>
</feature>
<feature type="compositionally biased region" description="Basic and acidic residues" evidence="4">
    <location>
        <begin position="600"/>
        <end position="626"/>
    </location>
</feature>
<evidence type="ECO:0000256" key="4">
    <source>
        <dbReference type="SAM" id="MobiDB-lite"/>
    </source>
</evidence>
<keyword evidence="8" id="KW-1185">Reference proteome</keyword>
<dbReference type="InterPro" id="IPR050628">
    <property type="entry name" value="SNF2_RAD54_helicase_TF"/>
</dbReference>
<feature type="region of interest" description="Disordered" evidence="4">
    <location>
        <begin position="1229"/>
        <end position="1256"/>
    </location>
</feature>
<dbReference type="Proteomes" id="UP000027361">
    <property type="component" value="Unassembled WGS sequence"/>
</dbReference>
<name>A0A066VWT3_TILAU</name>
<dbReference type="PANTHER" id="PTHR45626:SF52">
    <property type="entry name" value="SINGLE-STRANDED DNA-DEPENDENT ATPASE (EUROFUNG)"/>
    <property type="match status" value="1"/>
</dbReference>
<dbReference type="InterPro" id="IPR000330">
    <property type="entry name" value="SNF2_N"/>
</dbReference>
<feature type="compositionally biased region" description="Polar residues" evidence="4">
    <location>
        <begin position="1636"/>
        <end position="1645"/>
    </location>
</feature>
<dbReference type="GO" id="GO:0005524">
    <property type="term" value="F:ATP binding"/>
    <property type="evidence" value="ECO:0007669"/>
    <property type="project" value="UniProtKB-KW"/>
</dbReference>
<evidence type="ECO:0000313" key="8">
    <source>
        <dbReference type="Proteomes" id="UP000027361"/>
    </source>
</evidence>
<dbReference type="Pfam" id="PF00176">
    <property type="entry name" value="SNF2-rel_dom"/>
    <property type="match status" value="1"/>
</dbReference>
<dbReference type="GO" id="GO:0008094">
    <property type="term" value="F:ATP-dependent activity, acting on DNA"/>
    <property type="evidence" value="ECO:0007669"/>
    <property type="project" value="TreeGrafter"/>
</dbReference>
<dbReference type="Gene3D" id="3.40.50.300">
    <property type="entry name" value="P-loop containing nucleotide triphosphate hydrolases"/>
    <property type="match status" value="1"/>
</dbReference>
<dbReference type="OrthoDB" id="448448at2759"/>
<feature type="compositionally biased region" description="Low complexity" evidence="4">
    <location>
        <begin position="9"/>
        <end position="28"/>
    </location>
</feature>
<feature type="region of interest" description="Disordered" evidence="4">
    <location>
        <begin position="929"/>
        <end position="974"/>
    </location>
</feature>
<evidence type="ECO:0000259" key="6">
    <source>
        <dbReference type="PROSITE" id="PS51194"/>
    </source>
</evidence>
<dbReference type="InterPro" id="IPR038718">
    <property type="entry name" value="SNF2-like_sf"/>
</dbReference>
<comment type="caution">
    <text evidence="7">The sequence shown here is derived from an EMBL/GenBank/DDBJ whole genome shotgun (WGS) entry which is preliminary data.</text>
</comment>
<dbReference type="GO" id="GO:0016787">
    <property type="term" value="F:hydrolase activity"/>
    <property type="evidence" value="ECO:0007669"/>
    <property type="project" value="UniProtKB-KW"/>
</dbReference>
<dbReference type="OMA" id="VNWEDQF"/>
<keyword evidence="2" id="KW-0378">Hydrolase</keyword>
<protein>
    <recommendedName>
        <fullName evidence="9">P-loop containing nucleoside triphosphate hydrolase protein</fullName>
    </recommendedName>
</protein>
<feature type="region of interest" description="Disordered" evidence="4">
    <location>
        <begin position="176"/>
        <end position="248"/>
    </location>
</feature>
<dbReference type="InterPro" id="IPR049730">
    <property type="entry name" value="SNF2/RAD54-like_C"/>
</dbReference>
<feature type="region of interest" description="Disordered" evidence="4">
    <location>
        <begin position="1"/>
        <end position="62"/>
    </location>
</feature>
<dbReference type="PROSITE" id="PS51192">
    <property type="entry name" value="HELICASE_ATP_BIND_1"/>
    <property type="match status" value="1"/>
</dbReference>
<dbReference type="CDD" id="cd22249">
    <property type="entry name" value="UDM1_RNF168_RNF169-like"/>
    <property type="match status" value="1"/>
</dbReference>
<reference evidence="7 8" key="1">
    <citation type="submission" date="2014-05" db="EMBL/GenBank/DDBJ databases">
        <title>Draft genome sequence of a rare smut relative, Tilletiaria anomala UBC 951.</title>
        <authorList>
            <consortium name="DOE Joint Genome Institute"/>
            <person name="Toome M."/>
            <person name="Kuo A."/>
            <person name="Henrissat B."/>
            <person name="Lipzen A."/>
            <person name="Tritt A."/>
            <person name="Yoshinaga Y."/>
            <person name="Zane M."/>
            <person name="Barry K."/>
            <person name="Grigoriev I.V."/>
            <person name="Spatafora J.W."/>
            <person name="Aimea M.C."/>
        </authorList>
    </citation>
    <scope>NUCLEOTIDE SEQUENCE [LARGE SCALE GENOMIC DNA]</scope>
    <source>
        <strain evidence="7 8">UBC 951</strain>
    </source>
</reference>
<dbReference type="GO" id="GO:0006281">
    <property type="term" value="P:DNA repair"/>
    <property type="evidence" value="ECO:0007669"/>
    <property type="project" value="TreeGrafter"/>
</dbReference>
<feature type="region of interest" description="Disordered" evidence="4">
    <location>
        <begin position="517"/>
        <end position="539"/>
    </location>
</feature>
<dbReference type="InterPro" id="IPR027417">
    <property type="entry name" value="P-loop_NTPase"/>
</dbReference>
<keyword evidence="1" id="KW-0547">Nucleotide-binding</keyword>
<feature type="compositionally biased region" description="Low complexity" evidence="4">
    <location>
        <begin position="116"/>
        <end position="132"/>
    </location>
</feature>
<dbReference type="Pfam" id="PF00271">
    <property type="entry name" value="Helicase_C"/>
    <property type="match status" value="1"/>
</dbReference>